<feature type="region of interest" description="Disordered" evidence="6">
    <location>
        <begin position="949"/>
        <end position="972"/>
    </location>
</feature>
<comment type="caution">
    <text evidence="8">The sequence shown here is derived from an EMBL/GenBank/DDBJ whole genome shotgun (WGS) entry which is preliminary data.</text>
</comment>
<dbReference type="Pfam" id="PF12348">
    <property type="entry name" value="CLASP_N"/>
    <property type="match status" value="2"/>
</dbReference>
<dbReference type="InterPro" id="IPR016024">
    <property type="entry name" value="ARM-type_fold"/>
</dbReference>
<evidence type="ECO:0000259" key="7">
    <source>
        <dbReference type="SMART" id="SM01349"/>
    </source>
</evidence>
<dbReference type="OrthoDB" id="46159at2759"/>
<dbReference type="GO" id="GO:0060172">
    <property type="term" value="P:astral microtubule depolymerization"/>
    <property type="evidence" value="ECO:0007669"/>
    <property type="project" value="TreeGrafter"/>
</dbReference>
<dbReference type="InterPro" id="IPR011989">
    <property type="entry name" value="ARM-like"/>
</dbReference>
<dbReference type="SMART" id="SM01349">
    <property type="entry name" value="TOG"/>
    <property type="match status" value="2"/>
</dbReference>
<dbReference type="STRING" id="56484.A0A1Y2FVQ2"/>
<feature type="region of interest" description="Disordered" evidence="6">
    <location>
        <begin position="230"/>
        <end position="254"/>
    </location>
</feature>
<dbReference type="GO" id="GO:0005876">
    <property type="term" value="C:spindle microtubule"/>
    <property type="evidence" value="ECO:0007669"/>
    <property type="project" value="TreeGrafter"/>
</dbReference>
<keyword evidence="5" id="KW-0131">Cell cycle</keyword>
<name>A0A1Y2FVQ2_PROLT</name>
<keyword evidence="9" id="KW-1185">Reference proteome</keyword>
<dbReference type="OMA" id="IHGCLLW"/>
<proteinExistence type="inferred from homology"/>
<dbReference type="GO" id="GO:0051301">
    <property type="term" value="P:cell division"/>
    <property type="evidence" value="ECO:0007669"/>
    <property type="project" value="UniProtKB-KW"/>
</dbReference>
<evidence type="ECO:0000256" key="2">
    <source>
        <dbReference type="ARBA" id="ARBA00009549"/>
    </source>
</evidence>
<dbReference type="InterPro" id="IPR024395">
    <property type="entry name" value="CLASP_N_dom"/>
</dbReference>
<gene>
    <name evidence="8" type="ORF">BCR37DRAFT_376004</name>
</gene>
<keyword evidence="4" id="KW-0493">Microtubule</keyword>
<comment type="subcellular location">
    <subcellularLocation>
        <location evidence="1">Cytoplasm</location>
        <location evidence="1">Cytoskeleton</location>
        <location evidence="1">Spindle</location>
    </subcellularLocation>
</comment>
<evidence type="ECO:0000256" key="3">
    <source>
        <dbReference type="ARBA" id="ARBA00022618"/>
    </source>
</evidence>
<dbReference type="Proteomes" id="UP000193685">
    <property type="component" value="Unassembled WGS sequence"/>
</dbReference>
<reference evidence="8 9" key="1">
    <citation type="submission" date="2016-07" db="EMBL/GenBank/DDBJ databases">
        <title>Pervasive Adenine N6-methylation of Active Genes in Fungi.</title>
        <authorList>
            <consortium name="DOE Joint Genome Institute"/>
            <person name="Mondo S.J."/>
            <person name="Dannebaum R.O."/>
            <person name="Kuo R.C."/>
            <person name="Labutti K."/>
            <person name="Haridas S."/>
            <person name="Kuo A."/>
            <person name="Salamov A."/>
            <person name="Ahrendt S.R."/>
            <person name="Lipzen A."/>
            <person name="Sullivan W."/>
            <person name="Andreopoulos W.B."/>
            <person name="Clum A."/>
            <person name="Lindquist E."/>
            <person name="Daum C."/>
            <person name="Ramamoorthy G.K."/>
            <person name="Gryganskyi A."/>
            <person name="Culley D."/>
            <person name="Magnuson J.K."/>
            <person name="James T.Y."/>
            <person name="O'Malley M.A."/>
            <person name="Stajich J.E."/>
            <person name="Spatafora J.W."/>
            <person name="Visel A."/>
            <person name="Grigoriev I.V."/>
        </authorList>
    </citation>
    <scope>NUCLEOTIDE SEQUENCE [LARGE SCALE GENOMIC DNA]</scope>
    <source>
        <strain evidence="8 9">12-1054</strain>
    </source>
</reference>
<feature type="compositionally biased region" description="Polar residues" evidence="6">
    <location>
        <begin position="626"/>
        <end position="648"/>
    </location>
</feature>
<feature type="domain" description="TOG" evidence="7">
    <location>
        <begin position="2"/>
        <end position="215"/>
    </location>
</feature>
<dbReference type="GO" id="GO:1990023">
    <property type="term" value="C:mitotic spindle midzone"/>
    <property type="evidence" value="ECO:0007669"/>
    <property type="project" value="TreeGrafter"/>
</dbReference>
<dbReference type="SUPFAM" id="SSF48371">
    <property type="entry name" value="ARM repeat"/>
    <property type="match status" value="1"/>
</dbReference>
<evidence type="ECO:0000256" key="5">
    <source>
        <dbReference type="ARBA" id="ARBA00022776"/>
    </source>
</evidence>
<keyword evidence="3" id="KW-0132">Cell division</keyword>
<dbReference type="InterPro" id="IPR034085">
    <property type="entry name" value="TOG"/>
</dbReference>
<feature type="domain" description="TOG" evidence="7">
    <location>
        <begin position="288"/>
        <end position="526"/>
    </location>
</feature>
<feature type="region of interest" description="Disordered" evidence="6">
    <location>
        <begin position="1008"/>
        <end position="1027"/>
    </location>
</feature>
<dbReference type="GO" id="GO:0090307">
    <property type="term" value="P:mitotic spindle assembly"/>
    <property type="evidence" value="ECO:0007669"/>
    <property type="project" value="TreeGrafter"/>
</dbReference>
<evidence type="ECO:0000256" key="6">
    <source>
        <dbReference type="SAM" id="MobiDB-lite"/>
    </source>
</evidence>
<dbReference type="GO" id="GO:0005881">
    <property type="term" value="C:cytoplasmic microtubule"/>
    <property type="evidence" value="ECO:0007669"/>
    <property type="project" value="TreeGrafter"/>
</dbReference>
<dbReference type="PANTHER" id="PTHR21567:SF9">
    <property type="entry name" value="CLIP-ASSOCIATING PROTEIN"/>
    <property type="match status" value="1"/>
</dbReference>
<sequence>MSYDAASELLGLMQNGLSHQQLEHLAAMKQCIKREIIETSAVRPLFQALTWGLPAANTQISSQSLTLAHGALRRLNLQDGSLLGPVLPLVLPLFINKLGDANEKVRDLARDCLAVAWKSCGAEVERAVKELGYRHQGWLVRRNSIQWTLKMSRDKPTGFVSRPFIGFLIACLEDGREEIRESAKDAIVELCEPLPPHARADLRRELYMQKVRKPMVDFILTALDIPDGPDLSTGRAVQPEEPRPKRSLQPSSHYEGSIAGSMASTFIGSVPGSELESVEPAYIASARDLEHDLQAMLLFFEGRESEKNWLNRERSIGKLRSLLRGNASKDHPVVLLANIKSLLDGIIKGMTSLRTSLCLASLQLVKDMCIILGPAVDNMVEQLLVTLVKLTGLTKKIAAQAANVTACVLLASVSYHARLLQQILQAAQDKNVAPRQYAAHWLKVLLEAHLEVKSQIEHSGMDIIDKILKKGLADANPAVRDAMRASYWSFAAVWPDRAATMMASLDPGTKKQLERAKPGSGVPDSVATQKPSDISRLLTHSRNASSTTARPAIHSMASHDRMAKAAAVPPITVSNSEPKTLPQVKEQRPSGLSSGPVRSGLGNAVRVNPSLAPPRKAVSKPDDALRSSTRSNSSATHTNGSSLTSHTSPSKRDPPPSAMKKKQVTIVEQLESENWRTRVDGVITLACLLANKEPPNSDGTKILLPSHETLAPILRKLMADQQAEVVDHLMAPEVIFEIAKIIDWDAILPRVLYMAETDDSDRGHDVQKDCLPAVKRMFNDYEAVQHCLETLAVLKVSGHSVKMAKPNFRFTPVQKRPIIKAVLLWLTEAIERHLEAVEKGEPGNQAFSEPIEYKLVMNRIMSMMTNVQPTSMNYGPLAACLKALRKADEATFDKNLSTFERPVTNALKRAWGEKAVEEDVGVEEPVADVQQVLGSYPLLVADTVEKRSVSGGTVTDEPLTPEKATTTTDPAGFVAESPQFDRLHTDQLLPPKTPANFRNAVALLEDSPISTNGNASTSVSPVQDKSRKKFHGQDRWYRSQMRQHVSGTPLPAGYQAKKYLLAELIGKLPGGALDVSEFRKFGKLVKEEVDQNNTDGTGLTPDLWDAGSSFDVLIKSIIAALQSDSLEAHYKTQTITLLRSLLRAQPRYFSGHEDETVVALLSLASNAVTNRILAAGVEEALIEITDDVEAVAGTETVLQFLFSYIERDEAAWHATRIPSLQVSLVCLSRLIAQLTRDTFAVFAKATAKLVTKAFSDKFEAPDVEVAEIRRRTVNVCLSIHTVVGDTRQTLALLHALKPSHQNLLTYYFANKERDGYQV</sequence>
<dbReference type="EMBL" id="MCFI01000002">
    <property type="protein sequence ID" value="ORY86765.1"/>
    <property type="molecule type" value="Genomic_DNA"/>
</dbReference>
<organism evidence="8 9">
    <name type="scientific">Protomyces lactucae-debilis</name>
    <dbReference type="NCBI Taxonomy" id="2754530"/>
    <lineage>
        <taxon>Eukaryota</taxon>
        <taxon>Fungi</taxon>
        <taxon>Dikarya</taxon>
        <taxon>Ascomycota</taxon>
        <taxon>Taphrinomycotina</taxon>
        <taxon>Taphrinomycetes</taxon>
        <taxon>Taphrinales</taxon>
        <taxon>Protomycetaceae</taxon>
        <taxon>Protomyces</taxon>
    </lineage>
</organism>
<comment type="similarity">
    <text evidence="2">Belongs to the CLASP family.</text>
</comment>
<dbReference type="GO" id="GO:0005815">
    <property type="term" value="C:microtubule organizing center"/>
    <property type="evidence" value="ECO:0007669"/>
    <property type="project" value="TreeGrafter"/>
</dbReference>
<dbReference type="GeneID" id="63785103"/>
<feature type="compositionally biased region" description="Polar residues" evidence="6">
    <location>
        <begin position="1008"/>
        <end position="1023"/>
    </location>
</feature>
<feature type="region of interest" description="Disordered" evidence="6">
    <location>
        <begin position="509"/>
        <end position="663"/>
    </location>
</feature>
<evidence type="ECO:0000313" key="9">
    <source>
        <dbReference type="Proteomes" id="UP000193685"/>
    </source>
</evidence>
<dbReference type="PANTHER" id="PTHR21567">
    <property type="entry name" value="CLASP"/>
    <property type="match status" value="1"/>
</dbReference>
<evidence type="ECO:0000256" key="1">
    <source>
        <dbReference type="ARBA" id="ARBA00004186"/>
    </source>
</evidence>
<dbReference type="Gene3D" id="1.25.10.10">
    <property type="entry name" value="Leucine-rich Repeat Variant"/>
    <property type="match status" value="2"/>
</dbReference>
<dbReference type="GO" id="GO:0008017">
    <property type="term" value="F:microtubule binding"/>
    <property type="evidence" value="ECO:0007669"/>
    <property type="project" value="TreeGrafter"/>
</dbReference>
<evidence type="ECO:0000313" key="8">
    <source>
        <dbReference type="EMBL" id="ORY86765.1"/>
    </source>
</evidence>
<feature type="compositionally biased region" description="Polar residues" evidence="6">
    <location>
        <begin position="526"/>
        <end position="549"/>
    </location>
</feature>
<protein>
    <submittedName>
        <fullName evidence="8">Clasp N terminal-domain-containing protein</fullName>
    </submittedName>
</protein>
<accession>A0A1Y2FVQ2</accession>
<keyword evidence="5" id="KW-0498">Mitosis</keyword>
<evidence type="ECO:0000256" key="4">
    <source>
        <dbReference type="ARBA" id="ARBA00022701"/>
    </source>
</evidence>
<dbReference type="RefSeq" id="XP_040727621.1">
    <property type="nucleotide sequence ID" value="XM_040868504.1"/>
</dbReference>